<reference evidence="1" key="1">
    <citation type="submission" date="2020-07" db="EMBL/GenBank/DDBJ databases">
        <title>Dissolved microcystin release linked to lysis of a Microcystis spp. bloom in Lake Erie (USA) attributed to a novel cyanophage.</title>
        <authorList>
            <person name="McKindles K.M."/>
            <person name="Manes M.A."/>
            <person name="DeMarco J.R."/>
            <person name="McClure A."/>
            <person name="McKay R.M."/>
            <person name="Davis T.W."/>
            <person name="Bullerjahn G.S."/>
        </authorList>
    </citation>
    <scope>NUCLEOTIDE SEQUENCE</scope>
</reference>
<dbReference type="EMBL" id="MT840185">
    <property type="protein sequence ID" value="QNL31456.1"/>
    <property type="molecule type" value="Genomic_DNA"/>
</dbReference>
<organism evidence="1">
    <name type="scientific">Bacteriophage sp</name>
    <dbReference type="NCBI Taxonomy" id="38018"/>
    <lineage>
        <taxon>Viruses</taxon>
    </lineage>
</organism>
<sequence length="199" mass="22200">MERKPLSALMLCAMALVGVAAFADVASNLSKARPSVCSANSDKVVDRVRVVAFTDPLLASNKRGCYVYVPLDGPPPEIGEWLTIQGDIENGELKGTYNRTYLDYDSVSSPRLKKRFLRIEEPLRETEPGSGYYAITNLSLKIDALDVRAINHALQHGGVVYAIIEWDEGIVHTMTFVDETEFNEAIKRARYSARPYTRE</sequence>
<protein>
    <submittedName>
        <fullName evidence="1">Uncharacterized protein</fullName>
    </submittedName>
</protein>
<proteinExistence type="predicted"/>
<evidence type="ECO:0000313" key="1">
    <source>
        <dbReference type="EMBL" id="QNL31456.1"/>
    </source>
</evidence>
<name>A0A7G9A3Y3_9VIRU</name>
<accession>A0A7G9A3Y3</accession>